<comment type="caution">
    <text evidence="1">The sequence shown here is derived from an EMBL/GenBank/DDBJ whole genome shotgun (WGS) entry which is preliminary data.</text>
</comment>
<organism evidence="1 2">
    <name type="scientific">Aromia moschata</name>
    <dbReference type="NCBI Taxonomy" id="1265417"/>
    <lineage>
        <taxon>Eukaryota</taxon>
        <taxon>Metazoa</taxon>
        <taxon>Ecdysozoa</taxon>
        <taxon>Arthropoda</taxon>
        <taxon>Hexapoda</taxon>
        <taxon>Insecta</taxon>
        <taxon>Pterygota</taxon>
        <taxon>Neoptera</taxon>
        <taxon>Endopterygota</taxon>
        <taxon>Coleoptera</taxon>
        <taxon>Polyphaga</taxon>
        <taxon>Cucujiformia</taxon>
        <taxon>Chrysomeloidea</taxon>
        <taxon>Cerambycidae</taxon>
        <taxon>Cerambycinae</taxon>
        <taxon>Callichromatini</taxon>
        <taxon>Aromia</taxon>
    </lineage>
</organism>
<dbReference type="SUPFAM" id="SSF53448">
    <property type="entry name" value="Nucleotide-diphospho-sugar transferases"/>
    <property type="match status" value="1"/>
</dbReference>
<dbReference type="EMBL" id="JAPWTK010000051">
    <property type="protein sequence ID" value="KAJ8954088.1"/>
    <property type="molecule type" value="Genomic_DNA"/>
</dbReference>
<name>A0AAV8YR06_9CUCU</name>
<proteinExistence type="predicted"/>
<sequence length="175" mass="20186">MSLCRVGGFFESKHGTPEDLVFFNKHLDFGGKIYRVDECLLIYTFHSNQATLSVHEDTIWNLRVERLERVVLNNWPTFTIWNAGKQGRKLYNSLSQENKNKVVALCDVDRNKIGRKYVPFDAVERKCGPGIDIIHFRDAVAPFVICIKIDLTEGVFENNLKALNLREGIDYIMFS</sequence>
<protein>
    <submittedName>
        <fullName evidence="1">Uncharacterized protein</fullName>
    </submittedName>
</protein>
<evidence type="ECO:0000313" key="1">
    <source>
        <dbReference type="EMBL" id="KAJ8954088.1"/>
    </source>
</evidence>
<dbReference type="PANTHER" id="PTHR22916:SF3">
    <property type="entry name" value="UDP-GLCNAC:BETAGAL BETA-1,3-N-ACETYLGLUCOSAMINYLTRANSFERASE-LIKE PROTEIN 1"/>
    <property type="match status" value="1"/>
</dbReference>
<evidence type="ECO:0000313" key="2">
    <source>
        <dbReference type="Proteomes" id="UP001162162"/>
    </source>
</evidence>
<gene>
    <name evidence="1" type="ORF">NQ318_004393</name>
</gene>
<dbReference type="GO" id="GO:0016757">
    <property type="term" value="F:glycosyltransferase activity"/>
    <property type="evidence" value="ECO:0007669"/>
    <property type="project" value="UniProtKB-ARBA"/>
</dbReference>
<dbReference type="AlphaFoldDB" id="A0AAV8YR06"/>
<keyword evidence="2" id="KW-1185">Reference proteome</keyword>
<dbReference type="Proteomes" id="UP001162162">
    <property type="component" value="Unassembled WGS sequence"/>
</dbReference>
<reference evidence="1" key="1">
    <citation type="journal article" date="2023" name="Insect Mol. Biol.">
        <title>Genome sequencing provides insights into the evolution of gene families encoding plant cell wall-degrading enzymes in longhorned beetles.</title>
        <authorList>
            <person name="Shin N.R."/>
            <person name="Okamura Y."/>
            <person name="Kirsch R."/>
            <person name="Pauchet Y."/>
        </authorList>
    </citation>
    <scope>NUCLEOTIDE SEQUENCE</scope>
    <source>
        <strain evidence="1">AMC_N1</strain>
    </source>
</reference>
<accession>A0AAV8YR06</accession>
<dbReference type="InterPro" id="IPR029044">
    <property type="entry name" value="Nucleotide-diphossugar_trans"/>
</dbReference>
<dbReference type="PANTHER" id="PTHR22916">
    <property type="entry name" value="GLYCOSYLTRANSFERASE"/>
    <property type="match status" value="1"/>
</dbReference>